<organism evidence="2 3">
    <name type="scientific">Chionoecetes opilio</name>
    <name type="common">Atlantic snow crab</name>
    <name type="synonym">Cancer opilio</name>
    <dbReference type="NCBI Taxonomy" id="41210"/>
    <lineage>
        <taxon>Eukaryota</taxon>
        <taxon>Metazoa</taxon>
        <taxon>Ecdysozoa</taxon>
        <taxon>Arthropoda</taxon>
        <taxon>Crustacea</taxon>
        <taxon>Multicrustacea</taxon>
        <taxon>Malacostraca</taxon>
        <taxon>Eumalacostraca</taxon>
        <taxon>Eucarida</taxon>
        <taxon>Decapoda</taxon>
        <taxon>Pleocyemata</taxon>
        <taxon>Brachyura</taxon>
        <taxon>Eubrachyura</taxon>
        <taxon>Majoidea</taxon>
        <taxon>Majidae</taxon>
        <taxon>Chionoecetes</taxon>
    </lineage>
</organism>
<feature type="compositionally biased region" description="Polar residues" evidence="1">
    <location>
        <begin position="1184"/>
        <end position="1195"/>
    </location>
</feature>
<feature type="compositionally biased region" description="Basic residues" evidence="1">
    <location>
        <begin position="1131"/>
        <end position="1147"/>
    </location>
</feature>
<evidence type="ECO:0000313" key="3">
    <source>
        <dbReference type="Proteomes" id="UP000770661"/>
    </source>
</evidence>
<feature type="compositionally biased region" description="Polar residues" evidence="1">
    <location>
        <begin position="1109"/>
        <end position="1130"/>
    </location>
</feature>
<dbReference type="Proteomes" id="UP000770661">
    <property type="component" value="Unassembled WGS sequence"/>
</dbReference>
<feature type="region of interest" description="Disordered" evidence="1">
    <location>
        <begin position="64"/>
        <end position="410"/>
    </location>
</feature>
<feature type="compositionally biased region" description="Polar residues" evidence="1">
    <location>
        <begin position="1063"/>
        <end position="1074"/>
    </location>
</feature>
<feature type="compositionally biased region" description="Low complexity" evidence="1">
    <location>
        <begin position="578"/>
        <end position="594"/>
    </location>
</feature>
<protein>
    <recommendedName>
        <fullName evidence="4">FAM21/CAPZIP domain-containing protein</fullName>
    </recommendedName>
</protein>
<accession>A0A8J4XYM4</accession>
<evidence type="ECO:0000313" key="2">
    <source>
        <dbReference type="EMBL" id="KAG0716157.1"/>
    </source>
</evidence>
<feature type="compositionally biased region" description="Low complexity" evidence="1">
    <location>
        <begin position="1157"/>
        <end position="1174"/>
    </location>
</feature>
<feature type="compositionally biased region" description="Basic and acidic residues" evidence="1">
    <location>
        <begin position="829"/>
        <end position="838"/>
    </location>
</feature>
<feature type="compositionally biased region" description="Polar residues" evidence="1">
    <location>
        <begin position="929"/>
        <end position="947"/>
    </location>
</feature>
<sequence length="1347" mass="144558">MNVMRYKTQTLMMMTVPEVLSIPREVLAAELNPVPVYALIDPYEHKPLPLIIGSEGFLSDDKVGLEVSSSEENSRMTFSPEDTESEGELEDETDRVALQQKAIPASSSMAVDEESDSEWSAEDDPLPDKSSTVVGKQRPLQLSSDEENDMFGPPARNSEKVGNIFSQKNTAGTTTPTTHVNSRRTAAPDSDSEEDEGLFGKQQRSSGLFEGRRQPSTSHGSAKTPDSLIPSAGVENVRAMPDATPVTAPDPHKSRKKENNLFASDSEDEGDLFSSKPAASGKSTNEIQHSQGEPQVSSSGGLFSSDDDSPLFSGPTPTQGPKNSREDHEEPPPLPKAPARKVPAGGVSIFGAAITSALRRQQSSDEESSDDGHDEDLRTKDPVPVPPPAKPVERAPQKPAQVKMPVKGGLFDSDEDENLFDTLVRKPAVVTNDVEKTHSNTVPSPSVNITKAEEKISHIDKESASKLDGKDTVIDSTAGLFSDEEDDIFGIPTAVKNKDVSLPRGEPLLRSPEVNQKKPAETIPEAATREAVKASRPPPLFTPPDNPTPSQPITISDPPKSNISLFSSPSDDDDDDIFSSISNSSHKASHASAFMTDPPPLPPRSNTNHAEPASKGVTQSGAQNDADIKRSINVDREGNAKESVSSSLFSATSDEDIFSSISLPKNSSQIPTPEASKVKTEVSQSVEEPKLDTKTAAVISSQDTSHSEMEESKEIFLSPPDNTFKPISQTPDTEPKQGEIFDQRDNFSEELSKSVTQNHTSIGTDGKDDNIFDSTEDLFGVPERLDKPNGSPKKENSHGPLKPAEQSEANAGTSSMVSGDAVDPLASRLLKEDSDSLNEKTSPPSPLPSQSTPSGMATQESKGVTKPPVGGVALFGGKELAAQISKRKTLLEPGEDKQEIKNNIFDDVQDSVLEGKTSVFDDSDDDIFGNNTGNSKSTTGRMFSRQSPPLLPEEAEKKMVSKKQEPDKVQIPESKPMDSEPRKSNDIEVDQQKLKSDKSEDESREEMTNKEIKPRKKPPIGGVSMFGSGGIGGSELFAKVLQRKSMLAPESDSSEEDTPTEPAGTQKSITSTEKSIADSKPVIPVSPVSPITFPPVFAPDPHESKSGGDENSVSFDDPATHSNVLQSLNKTRARGSIKRRPPSKLLKKGSVDRSEPSNTQDTSSTTETPSPASTMEGSVEHPHATTTDVSKTVSHQPDDRLLHAPAGKEQTKVPADVKENKVEDASVNRQTVTSSKESNSIESTEDPVGVSPEKKKVTSVDKKDALNATKSAQSVSKTSSKQNSSLFGGSDSDEDLFGEGKQKQDTWKSSMSSGATSASKMASKTSKSHSLFEDDDDGDDNDENQST</sequence>
<feature type="compositionally biased region" description="Polar residues" evidence="1">
    <location>
        <begin position="1227"/>
        <end position="1242"/>
    </location>
</feature>
<feature type="compositionally biased region" description="Low complexity" evidence="1">
    <location>
        <begin position="1081"/>
        <end position="1091"/>
    </location>
</feature>
<feature type="compositionally biased region" description="Polar residues" evidence="1">
    <location>
        <begin position="164"/>
        <end position="184"/>
    </location>
</feature>
<feature type="compositionally biased region" description="Basic and acidic residues" evidence="1">
    <location>
        <begin position="626"/>
        <end position="640"/>
    </location>
</feature>
<comment type="caution">
    <text evidence="2">The sequence shown here is derived from an EMBL/GenBank/DDBJ whole genome shotgun (WGS) entry which is preliminary data.</text>
</comment>
<feature type="compositionally biased region" description="Basic and acidic residues" evidence="1">
    <location>
        <begin position="1209"/>
        <end position="1226"/>
    </location>
</feature>
<name>A0A8J4XYM4_CHIOP</name>
<reference evidence="2" key="1">
    <citation type="submission" date="2020-07" db="EMBL/GenBank/DDBJ databases">
        <title>The High-quality genome of the commercially important snow crab, Chionoecetes opilio.</title>
        <authorList>
            <person name="Jeong J.-H."/>
            <person name="Ryu S."/>
        </authorList>
    </citation>
    <scope>NUCLEOTIDE SEQUENCE</scope>
    <source>
        <strain evidence="2">MADBK_172401_WGS</strain>
        <tissue evidence="2">Digestive gland</tissue>
    </source>
</reference>
<feature type="compositionally biased region" description="Low complexity" evidence="1">
    <location>
        <begin position="1308"/>
        <end position="1329"/>
    </location>
</feature>
<feature type="compositionally biased region" description="Acidic residues" evidence="1">
    <location>
        <begin position="81"/>
        <end position="93"/>
    </location>
</feature>
<evidence type="ECO:0000256" key="1">
    <source>
        <dbReference type="SAM" id="MobiDB-lite"/>
    </source>
</evidence>
<keyword evidence="3" id="KW-1185">Reference proteome</keyword>
<dbReference type="EMBL" id="JACEEZ010019081">
    <property type="protein sequence ID" value="KAG0716157.1"/>
    <property type="molecule type" value="Genomic_DNA"/>
</dbReference>
<feature type="compositionally biased region" description="Low complexity" evidence="1">
    <location>
        <begin position="1273"/>
        <end position="1285"/>
    </location>
</feature>
<feature type="compositionally biased region" description="Acidic residues" evidence="1">
    <location>
        <begin position="364"/>
        <end position="374"/>
    </location>
</feature>
<feature type="compositionally biased region" description="Polar residues" evidence="1">
    <location>
        <begin position="67"/>
        <end position="77"/>
    </location>
</feature>
<proteinExistence type="predicted"/>
<feature type="compositionally biased region" description="Basic and acidic residues" evidence="1">
    <location>
        <begin position="783"/>
        <end position="797"/>
    </location>
</feature>
<feature type="compositionally biased region" description="Acidic residues" evidence="1">
    <location>
        <begin position="111"/>
        <end position="125"/>
    </location>
</feature>
<feature type="compositionally biased region" description="Basic and acidic residues" evidence="1">
    <location>
        <begin position="705"/>
        <end position="714"/>
    </location>
</feature>
<feature type="compositionally biased region" description="Polar residues" evidence="1">
    <location>
        <begin position="807"/>
        <end position="817"/>
    </location>
</feature>
<gene>
    <name evidence="2" type="ORF">GWK47_010366</name>
</gene>
<feature type="compositionally biased region" description="Basic and acidic residues" evidence="1">
    <location>
        <begin position="954"/>
        <end position="998"/>
    </location>
</feature>
<feature type="compositionally biased region" description="Pro residues" evidence="1">
    <location>
        <begin position="536"/>
        <end position="550"/>
    </location>
</feature>
<feature type="compositionally biased region" description="Low complexity" evidence="1">
    <location>
        <begin position="297"/>
        <end position="315"/>
    </location>
</feature>
<feature type="compositionally biased region" description="Polar residues" evidence="1">
    <location>
        <begin position="753"/>
        <end position="763"/>
    </location>
</feature>
<feature type="compositionally biased region" description="Polar residues" evidence="1">
    <location>
        <begin position="642"/>
        <end position="652"/>
    </location>
</feature>
<feature type="region of interest" description="Disordered" evidence="1">
    <location>
        <begin position="916"/>
        <end position="1347"/>
    </location>
</feature>
<evidence type="ECO:0008006" key="4">
    <source>
        <dbReference type="Google" id="ProtNLM"/>
    </source>
</evidence>
<dbReference type="OrthoDB" id="751084at2759"/>
<feature type="compositionally biased region" description="Polar residues" evidence="1">
    <location>
        <begin position="659"/>
        <end position="671"/>
    </location>
</feature>
<feature type="compositionally biased region" description="Polar residues" evidence="1">
    <location>
        <begin position="551"/>
        <end position="562"/>
    </location>
</feature>
<feature type="compositionally biased region" description="Basic and acidic residues" evidence="1">
    <location>
        <begin position="733"/>
        <end position="752"/>
    </location>
</feature>
<feature type="compositionally biased region" description="Acidic residues" evidence="1">
    <location>
        <begin position="1333"/>
        <end position="1347"/>
    </location>
</feature>
<feature type="region of interest" description="Disordered" evidence="1">
    <location>
        <begin position="495"/>
        <end position="872"/>
    </location>
</feature>
<feature type="compositionally biased region" description="Basic and acidic residues" evidence="1">
    <location>
        <begin position="1252"/>
        <end position="1265"/>
    </location>
</feature>
<feature type="compositionally biased region" description="Polar residues" evidence="1">
    <location>
        <begin position="281"/>
        <end position="296"/>
    </location>
</feature>